<keyword evidence="1" id="KW-0472">Membrane</keyword>
<keyword evidence="1" id="KW-1133">Transmembrane helix</keyword>
<sequence length="208" mass="23367">MTALETSLMKDASRGVLNDQILASIGERWARLDRMAASYSDSIPAFRKLNSWEDVVHNLEDAMATSEKSMPANDKTTSQTKTTIFLWLTFLITGLCNVWTFSVGYGLSPHESGTTQDSDFWFLLQGCISQVFGMGYMIIPLLKTAHVRRRFWLPPTLVAMVCTALAVPLYVVSPKEWSAFCIAVPRKTNIATSKIFSLRLDTFKRRIG</sequence>
<reference evidence="2" key="2">
    <citation type="submission" date="2023-06" db="EMBL/GenBank/DDBJ databases">
        <authorList>
            <consortium name="Lawrence Berkeley National Laboratory"/>
            <person name="Haridas S."/>
            <person name="Hensen N."/>
            <person name="Bonometti L."/>
            <person name="Westerberg I."/>
            <person name="Brannstrom I.O."/>
            <person name="Guillou S."/>
            <person name="Cros-Aarteil S."/>
            <person name="Calhoun S."/>
            <person name="Kuo A."/>
            <person name="Mondo S."/>
            <person name="Pangilinan J."/>
            <person name="Riley R."/>
            <person name="Labutti K."/>
            <person name="Andreopoulos B."/>
            <person name="Lipzen A."/>
            <person name="Chen C."/>
            <person name="Yanf M."/>
            <person name="Daum C."/>
            <person name="Ng V."/>
            <person name="Clum A."/>
            <person name="Steindorff A."/>
            <person name="Ohm R."/>
            <person name="Martin F."/>
            <person name="Silar P."/>
            <person name="Natvig D."/>
            <person name="Lalanne C."/>
            <person name="Gautier V."/>
            <person name="Ament-Velasquez S.L."/>
            <person name="Kruys A."/>
            <person name="Hutchinson M.I."/>
            <person name="Powell A.J."/>
            <person name="Barry K."/>
            <person name="Miller A.N."/>
            <person name="Grigoriev I.V."/>
            <person name="Debuchy R."/>
            <person name="Gladieux P."/>
            <person name="Thoren M.H."/>
            <person name="Johannesson H."/>
        </authorList>
    </citation>
    <scope>NUCLEOTIDE SEQUENCE</scope>
    <source>
        <strain evidence="2">CBS 958.72</strain>
    </source>
</reference>
<proteinExistence type="predicted"/>
<keyword evidence="1" id="KW-0812">Transmembrane</keyword>
<accession>A0AAE0JWF0</accession>
<reference evidence="2" key="1">
    <citation type="journal article" date="2023" name="Mol. Phylogenet. Evol.">
        <title>Genome-scale phylogeny and comparative genomics of the fungal order Sordariales.</title>
        <authorList>
            <person name="Hensen N."/>
            <person name="Bonometti L."/>
            <person name="Westerberg I."/>
            <person name="Brannstrom I.O."/>
            <person name="Guillou S."/>
            <person name="Cros-Aarteil S."/>
            <person name="Calhoun S."/>
            <person name="Haridas S."/>
            <person name="Kuo A."/>
            <person name="Mondo S."/>
            <person name="Pangilinan J."/>
            <person name="Riley R."/>
            <person name="LaButti K."/>
            <person name="Andreopoulos B."/>
            <person name="Lipzen A."/>
            <person name="Chen C."/>
            <person name="Yan M."/>
            <person name="Daum C."/>
            <person name="Ng V."/>
            <person name="Clum A."/>
            <person name="Steindorff A."/>
            <person name="Ohm R.A."/>
            <person name="Martin F."/>
            <person name="Silar P."/>
            <person name="Natvig D.O."/>
            <person name="Lalanne C."/>
            <person name="Gautier V."/>
            <person name="Ament-Velasquez S.L."/>
            <person name="Kruys A."/>
            <person name="Hutchinson M.I."/>
            <person name="Powell A.J."/>
            <person name="Barry K."/>
            <person name="Miller A.N."/>
            <person name="Grigoriev I.V."/>
            <person name="Debuchy R."/>
            <person name="Gladieux P."/>
            <person name="Hiltunen Thoren M."/>
            <person name="Johannesson H."/>
        </authorList>
    </citation>
    <scope>NUCLEOTIDE SEQUENCE</scope>
    <source>
        <strain evidence="2">CBS 958.72</strain>
    </source>
</reference>
<feature type="transmembrane region" description="Helical" evidence="1">
    <location>
        <begin position="151"/>
        <end position="171"/>
    </location>
</feature>
<evidence type="ECO:0000313" key="2">
    <source>
        <dbReference type="EMBL" id="KAK3365599.1"/>
    </source>
</evidence>
<keyword evidence="3" id="KW-1185">Reference proteome</keyword>
<dbReference type="Proteomes" id="UP001287356">
    <property type="component" value="Unassembled WGS sequence"/>
</dbReference>
<evidence type="ECO:0000256" key="1">
    <source>
        <dbReference type="SAM" id="Phobius"/>
    </source>
</evidence>
<dbReference type="AlphaFoldDB" id="A0AAE0JWF0"/>
<feature type="transmembrane region" description="Helical" evidence="1">
    <location>
        <begin position="120"/>
        <end position="139"/>
    </location>
</feature>
<name>A0AAE0JWF0_9PEZI</name>
<gene>
    <name evidence="2" type="ORF">B0T24DRAFT_393282</name>
</gene>
<organism evidence="2 3">
    <name type="scientific">Lasiosphaeria ovina</name>
    <dbReference type="NCBI Taxonomy" id="92902"/>
    <lineage>
        <taxon>Eukaryota</taxon>
        <taxon>Fungi</taxon>
        <taxon>Dikarya</taxon>
        <taxon>Ascomycota</taxon>
        <taxon>Pezizomycotina</taxon>
        <taxon>Sordariomycetes</taxon>
        <taxon>Sordariomycetidae</taxon>
        <taxon>Sordariales</taxon>
        <taxon>Lasiosphaeriaceae</taxon>
        <taxon>Lasiosphaeria</taxon>
    </lineage>
</organism>
<feature type="transmembrane region" description="Helical" evidence="1">
    <location>
        <begin position="84"/>
        <end position="108"/>
    </location>
</feature>
<evidence type="ECO:0000313" key="3">
    <source>
        <dbReference type="Proteomes" id="UP001287356"/>
    </source>
</evidence>
<comment type="caution">
    <text evidence="2">The sequence shown here is derived from an EMBL/GenBank/DDBJ whole genome shotgun (WGS) entry which is preliminary data.</text>
</comment>
<protein>
    <submittedName>
        <fullName evidence="2">Uncharacterized protein</fullName>
    </submittedName>
</protein>
<dbReference type="EMBL" id="JAULSN010000008">
    <property type="protein sequence ID" value="KAK3365599.1"/>
    <property type="molecule type" value="Genomic_DNA"/>
</dbReference>